<accession>A0ABN1FAT3</accession>
<dbReference type="InterPro" id="IPR020846">
    <property type="entry name" value="MFS_dom"/>
</dbReference>
<keyword evidence="4 6" id="KW-0472">Membrane</keyword>
<dbReference type="InterPro" id="IPR011701">
    <property type="entry name" value="MFS"/>
</dbReference>
<protein>
    <submittedName>
        <fullName evidence="8">MFS transporter</fullName>
    </submittedName>
</protein>
<dbReference type="PANTHER" id="PTHR42718">
    <property type="entry name" value="MAJOR FACILITATOR SUPERFAMILY MULTIDRUG TRANSPORTER MFSC"/>
    <property type="match status" value="1"/>
</dbReference>
<evidence type="ECO:0000256" key="3">
    <source>
        <dbReference type="ARBA" id="ARBA00022989"/>
    </source>
</evidence>
<feature type="transmembrane region" description="Helical" evidence="6">
    <location>
        <begin position="312"/>
        <end position="332"/>
    </location>
</feature>
<keyword evidence="2 6" id="KW-0812">Transmembrane</keyword>
<evidence type="ECO:0000256" key="2">
    <source>
        <dbReference type="ARBA" id="ARBA00022692"/>
    </source>
</evidence>
<dbReference type="Proteomes" id="UP001501588">
    <property type="component" value="Unassembled WGS sequence"/>
</dbReference>
<feature type="transmembrane region" description="Helical" evidence="6">
    <location>
        <begin position="68"/>
        <end position="85"/>
    </location>
</feature>
<dbReference type="CDD" id="cd17321">
    <property type="entry name" value="MFS_MMR_MDR_like"/>
    <property type="match status" value="1"/>
</dbReference>
<feature type="compositionally biased region" description="Low complexity" evidence="5">
    <location>
        <begin position="7"/>
        <end position="22"/>
    </location>
</feature>
<comment type="caution">
    <text evidence="8">The sequence shown here is derived from an EMBL/GenBank/DDBJ whole genome shotgun (WGS) entry which is preliminary data.</text>
</comment>
<organism evidence="8 9">
    <name type="scientific">Craurococcus roseus</name>
    <dbReference type="NCBI Taxonomy" id="77585"/>
    <lineage>
        <taxon>Bacteria</taxon>
        <taxon>Pseudomonadati</taxon>
        <taxon>Pseudomonadota</taxon>
        <taxon>Alphaproteobacteria</taxon>
        <taxon>Acetobacterales</taxon>
        <taxon>Acetobacteraceae</taxon>
        <taxon>Craurococcus</taxon>
    </lineage>
</organism>
<sequence length="465" mass="46380">MAPDTGLRSAPPRAADPAADGLPAPRRHLSTLVIQLSIAVTVLDAQMLGVALPGIARGLEVSPADATWLLNAYQLAVVCTLLPMASLGEILGFRRVFLSGLAAFAAASVGAALAPGFGPLLACRVLQGLGASAVMSLTAGMIRHTFPQAKLGGAMGINAMVVAVSGASAPGIAAAVLSVAPWPWLFLVHVPLGLLGLALGARALPNPPRARRSFDTPSAALNVLAFGLLFLGLDLLLAVPGLALPLMAMGILAGWLLVRRQFARPAPLVPLDLLRIRVVGLSVAASVCAFAAWYAAYLSLPFLFQAAGRGQAEAALLLTPWPLALAVAAPLAGRLSDRVPTALLCAGGMAALAAGLASLLSGSATLLSGAAALAGAAVALCGAGFGFFMTPNNRTMLSAAPKARAGGAGGMQATARVLGTTLGATALALSFQAAGLEGGPRLAMGAAIGLALAAAALSLSRRKVG</sequence>
<dbReference type="Gene3D" id="1.20.1250.20">
    <property type="entry name" value="MFS general substrate transporter like domains"/>
    <property type="match status" value="1"/>
</dbReference>
<feature type="transmembrane region" description="Helical" evidence="6">
    <location>
        <begin position="154"/>
        <end position="176"/>
    </location>
</feature>
<dbReference type="PROSITE" id="PS50850">
    <property type="entry name" value="MFS"/>
    <property type="match status" value="1"/>
</dbReference>
<evidence type="ECO:0000313" key="9">
    <source>
        <dbReference type="Proteomes" id="UP001501588"/>
    </source>
</evidence>
<evidence type="ECO:0000256" key="1">
    <source>
        <dbReference type="ARBA" id="ARBA00004141"/>
    </source>
</evidence>
<evidence type="ECO:0000256" key="4">
    <source>
        <dbReference type="ARBA" id="ARBA00023136"/>
    </source>
</evidence>
<evidence type="ECO:0000259" key="7">
    <source>
        <dbReference type="PROSITE" id="PS50850"/>
    </source>
</evidence>
<evidence type="ECO:0000313" key="8">
    <source>
        <dbReference type="EMBL" id="GAA0586705.1"/>
    </source>
</evidence>
<gene>
    <name evidence="8" type="ORF">GCM10009416_26530</name>
</gene>
<reference evidence="8 9" key="1">
    <citation type="journal article" date="2019" name="Int. J. Syst. Evol. Microbiol.">
        <title>The Global Catalogue of Microorganisms (GCM) 10K type strain sequencing project: providing services to taxonomists for standard genome sequencing and annotation.</title>
        <authorList>
            <consortium name="The Broad Institute Genomics Platform"/>
            <consortium name="The Broad Institute Genome Sequencing Center for Infectious Disease"/>
            <person name="Wu L."/>
            <person name="Ma J."/>
        </authorList>
    </citation>
    <scope>NUCLEOTIDE SEQUENCE [LARGE SCALE GENOMIC DNA]</scope>
    <source>
        <strain evidence="8 9">JCM 9933</strain>
    </source>
</reference>
<dbReference type="Pfam" id="PF07690">
    <property type="entry name" value="MFS_1"/>
    <property type="match status" value="1"/>
</dbReference>
<evidence type="ECO:0000256" key="6">
    <source>
        <dbReference type="SAM" id="Phobius"/>
    </source>
</evidence>
<feature type="transmembrane region" description="Helical" evidence="6">
    <location>
        <begin position="278"/>
        <end position="300"/>
    </location>
</feature>
<keyword evidence="3 6" id="KW-1133">Transmembrane helix</keyword>
<feature type="transmembrane region" description="Helical" evidence="6">
    <location>
        <begin position="339"/>
        <end position="360"/>
    </location>
</feature>
<feature type="transmembrane region" description="Helical" evidence="6">
    <location>
        <begin position="182"/>
        <end position="204"/>
    </location>
</feature>
<evidence type="ECO:0000256" key="5">
    <source>
        <dbReference type="SAM" id="MobiDB-lite"/>
    </source>
</evidence>
<feature type="transmembrane region" description="Helical" evidence="6">
    <location>
        <begin position="366"/>
        <end position="388"/>
    </location>
</feature>
<feature type="region of interest" description="Disordered" evidence="5">
    <location>
        <begin position="1"/>
        <end position="22"/>
    </location>
</feature>
<keyword evidence="9" id="KW-1185">Reference proteome</keyword>
<feature type="transmembrane region" description="Helical" evidence="6">
    <location>
        <begin position="417"/>
        <end position="436"/>
    </location>
</feature>
<comment type="subcellular location">
    <subcellularLocation>
        <location evidence="1">Membrane</location>
        <topology evidence="1">Multi-pass membrane protein</topology>
    </subcellularLocation>
</comment>
<feature type="transmembrane region" description="Helical" evidence="6">
    <location>
        <begin position="442"/>
        <end position="459"/>
    </location>
</feature>
<feature type="domain" description="Major facilitator superfamily (MFS) profile" evidence="7">
    <location>
        <begin position="30"/>
        <end position="463"/>
    </location>
</feature>
<name>A0ABN1FAT3_9PROT</name>
<dbReference type="EMBL" id="BAAAFZ010000036">
    <property type="protein sequence ID" value="GAA0586705.1"/>
    <property type="molecule type" value="Genomic_DNA"/>
</dbReference>
<feature type="transmembrane region" description="Helical" evidence="6">
    <location>
        <begin position="32"/>
        <end position="56"/>
    </location>
</feature>
<dbReference type="RefSeq" id="WP_343895794.1">
    <property type="nucleotide sequence ID" value="NZ_BAAAFZ010000036.1"/>
</dbReference>
<proteinExistence type="predicted"/>
<dbReference type="SUPFAM" id="SSF103473">
    <property type="entry name" value="MFS general substrate transporter"/>
    <property type="match status" value="1"/>
</dbReference>
<feature type="transmembrane region" description="Helical" evidence="6">
    <location>
        <begin position="239"/>
        <end position="258"/>
    </location>
</feature>
<dbReference type="InterPro" id="IPR036259">
    <property type="entry name" value="MFS_trans_sf"/>
</dbReference>
<feature type="transmembrane region" description="Helical" evidence="6">
    <location>
        <begin position="97"/>
        <end position="118"/>
    </location>
</feature>
<dbReference type="PANTHER" id="PTHR42718:SF39">
    <property type="entry name" value="ACTINORHODIN TRANSPORTER-RELATED"/>
    <property type="match status" value="1"/>
</dbReference>
<dbReference type="Gene3D" id="1.20.1720.10">
    <property type="entry name" value="Multidrug resistance protein D"/>
    <property type="match status" value="1"/>
</dbReference>